<dbReference type="PROSITE" id="PS01124">
    <property type="entry name" value="HTH_ARAC_FAMILY_2"/>
    <property type="match status" value="1"/>
</dbReference>
<dbReference type="Gene3D" id="1.10.10.60">
    <property type="entry name" value="Homeodomain-like"/>
    <property type="match status" value="2"/>
</dbReference>
<accession>A0A9D2D6V5</accession>
<dbReference type="SMART" id="SM00342">
    <property type="entry name" value="HTH_ARAC"/>
    <property type="match status" value="1"/>
</dbReference>
<dbReference type="GO" id="GO:0003700">
    <property type="term" value="F:DNA-binding transcription factor activity"/>
    <property type="evidence" value="ECO:0007669"/>
    <property type="project" value="InterPro"/>
</dbReference>
<dbReference type="AlphaFoldDB" id="A0A9D2D6V5"/>
<dbReference type="SUPFAM" id="SSF46689">
    <property type="entry name" value="Homeodomain-like"/>
    <property type="match status" value="2"/>
</dbReference>
<dbReference type="InterPro" id="IPR011051">
    <property type="entry name" value="RmlC_Cupin_sf"/>
</dbReference>
<gene>
    <name evidence="5" type="ORF">H9726_04450</name>
</gene>
<dbReference type="Pfam" id="PF12833">
    <property type="entry name" value="HTH_18"/>
    <property type="match status" value="1"/>
</dbReference>
<feature type="domain" description="HTH araC/xylS-type" evidence="4">
    <location>
        <begin position="197"/>
        <end position="295"/>
    </location>
</feature>
<dbReference type="InterPro" id="IPR009057">
    <property type="entry name" value="Homeodomain-like_sf"/>
</dbReference>
<keyword evidence="3" id="KW-0804">Transcription</keyword>
<evidence type="ECO:0000313" key="6">
    <source>
        <dbReference type="Proteomes" id="UP000824025"/>
    </source>
</evidence>
<evidence type="ECO:0000313" key="5">
    <source>
        <dbReference type="EMBL" id="HIZ09722.1"/>
    </source>
</evidence>
<reference evidence="5" key="2">
    <citation type="submission" date="2021-04" db="EMBL/GenBank/DDBJ databases">
        <authorList>
            <person name="Gilroy R."/>
        </authorList>
    </citation>
    <scope>NUCLEOTIDE SEQUENCE</scope>
    <source>
        <strain evidence="5">CHK192-19661</strain>
    </source>
</reference>
<evidence type="ECO:0000259" key="4">
    <source>
        <dbReference type="PROSITE" id="PS01124"/>
    </source>
</evidence>
<dbReference type="Proteomes" id="UP000824025">
    <property type="component" value="Unassembled WGS sequence"/>
</dbReference>
<reference evidence="5" key="1">
    <citation type="journal article" date="2021" name="PeerJ">
        <title>Extensive microbial diversity within the chicken gut microbiome revealed by metagenomics and culture.</title>
        <authorList>
            <person name="Gilroy R."/>
            <person name="Ravi A."/>
            <person name="Getino M."/>
            <person name="Pursley I."/>
            <person name="Horton D.L."/>
            <person name="Alikhan N.F."/>
            <person name="Baker D."/>
            <person name="Gharbi K."/>
            <person name="Hall N."/>
            <person name="Watson M."/>
            <person name="Adriaenssens E.M."/>
            <person name="Foster-Nyarko E."/>
            <person name="Jarju S."/>
            <person name="Secka A."/>
            <person name="Antonio M."/>
            <person name="Oren A."/>
            <person name="Chaudhuri R.R."/>
            <person name="La Ragione R."/>
            <person name="Hildebrand F."/>
            <person name="Pallen M.J."/>
        </authorList>
    </citation>
    <scope>NUCLEOTIDE SEQUENCE</scope>
    <source>
        <strain evidence="5">CHK192-19661</strain>
    </source>
</reference>
<organism evidence="5 6">
    <name type="scientific">Candidatus Borkfalkia avicola</name>
    <dbReference type="NCBI Taxonomy" id="2838503"/>
    <lineage>
        <taxon>Bacteria</taxon>
        <taxon>Bacillati</taxon>
        <taxon>Bacillota</taxon>
        <taxon>Clostridia</taxon>
        <taxon>Christensenellales</taxon>
        <taxon>Christensenellaceae</taxon>
        <taxon>Candidatus Borkfalkia</taxon>
    </lineage>
</organism>
<protein>
    <submittedName>
        <fullName evidence="5">AraC family transcriptional regulator</fullName>
    </submittedName>
</protein>
<evidence type="ECO:0000256" key="3">
    <source>
        <dbReference type="ARBA" id="ARBA00023163"/>
    </source>
</evidence>
<sequence>MNYCPFDEIKNLTLEPISFYFKAFDYDFRMGMHHHPYFEIMYASQDSFDVYIHYENKNLPTKKVTVQQGQFIFFDAMTYHRLVIPDTRPRMIYNVELDAKSPNEYNPCNVNAAMPVDYSAVIRGCNLERLGGGTAGFTLLTDTAQVEYALKNLITLHKEPIHTLDRALAAQYSIVNLLVEISSCMQTVSFGALPYIKKANEYIANNYTKKISLGDISDYVGINKSYLQRQYKKYTGSTILNAINTMRIKRAVYHLKASPYPVKKIAELVGFSSKQQIEYEFQKLMGTTPSEYRKKYENATVDHHAEIYRSSSTPFSLPSPTAEEGKK</sequence>
<dbReference type="PANTHER" id="PTHR43280">
    <property type="entry name" value="ARAC-FAMILY TRANSCRIPTIONAL REGULATOR"/>
    <property type="match status" value="1"/>
</dbReference>
<evidence type="ECO:0000256" key="2">
    <source>
        <dbReference type="ARBA" id="ARBA00023125"/>
    </source>
</evidence>
<proteinExistence type="predicted"/>
<dbReference type="PANTHER" id="PTHR43280:SF2">
    <property type="entry name" value="HTH-TYPE TRANSCRIPTIONAL REGULATOR EXSA"/>
    <property type="match status" value="1"/>
</dbReference>
<dbReference type="GO" id="GO:0043565">
    <property type="term" value="F:sequence-specific DNA binding"/>
    <property type="evidence" value="ECO:0007669"/>
    <property type="project" value="InterPro"/>
</dbReference>
<comment type="caution">
    <text evidence="5">The sequence shown here is derived from an EMBL/GenBank/DDBJ whole genome shotgun (WGS) entry which is preliminary data.</text>
</comment>
<keyword evidence="1" id="KW-0805">Transcription regulation</keyword>
<dbReference type="InterPro" id="IPR018060">
    <property type="entry name" value="HTH_AraC"/>
</dbReference>
<name>A0A9D2D6V5_9FIRM</name>
<keyword evidence="2" id="KW-0238">DNA-binding</keyword>
<dbReference type="EMBL" id="DXCF01000022">
    <property type="protein sequence ID" value="HIZ09722.1"/>
    <property type="molecule type" value="Genomic_DNA"/>
</dbReference>
<evidence type="ECO:0000256" key="1">
    <source>
        <dbReference type="ARBA" id="ARBA00023015"/>
    </source>
</evidence>
<dbReference type="SUPFAM" id="SSF51182">
    <property type="entry name" value="RmlC-like cupins"/>
    <property type="match status" value="1"/>
</dbReference>